<evidence type="ECO:0000256" key="1">
    <source>
        <dbReference type="SAM" id="MobiDB-lite"/>
    </source>
</evidence>
<dbReference type="AlphaFoldDB" id="A0A1E3GN44"/>
<reference evidence="2 3" key="1">
    <citation type="submission" date="2016-07" db="EMBL/GenBank/DDBJ databases">
        <title>Draft Genome Sequence of Methylophaga muralis Bur 1.</title>
        <authorList>
            <person name="Vasilenko O.V."/>
            <person name="Doronina N.V."/>
            <person name="Shmareva M.N."/>
            <person name="Tarlachkov S.V."/>
            <person name="Mustakhimov I."/>
            <person name="Trotsenko Y.A."/>
        </authorList>
    </citation>
    <scope>NUCLEOTIDE SEQUENCE [LARGE SCALE GENOMIC DNA]</scope>
    <source>
        <strain evidence="2 3">Bur 1</strain>
    </source>
</reference>
<accession>A0A1E3GN44</accession>
<organism evidence="2 3">
    <name type="scientific">Methylophaga muralis</name>
    <dbReference type="NCBI Taxonomy" id="291169"/>
    <lineage>
        <taxon>Bacteria</taxon>
        <taxon>Pseudomonadati</taxon>
        <taxon>Pseudomonadota</taxon>
        <taxon>Gammaproteobacteria</taxon>
        <taxon>Thiotrichales</taxon>
        <taxon>Piscirickettsiaceae</taxon>
        <taxon>Methylophaga</taxon>
    </lineage>
</organism>
<name>A0A1E3GN44_9GAMM</name>
<gene>
    <name evidence="2" type="ORF">A9E74_02764</name>
</gene>
<dbReference type="EMBL" id="MCRI01000069">
    <property type="protein sequence ID" value="ODN65444.1"/>
    <property type="molecule type" value="Genomic_DNA"/>
</dbReference>
<proteinExistence type="predicted"/>
<evidence type="ECO:0000313" key="2">
    <source>
        <dbReference type="EMBL" id="ODN65444.1"/>
    </source>
</evidence>
<evidence type="ECO:0000313" key="3">
    <source>
        <dbReference type="Proteomes" id="UP000094379"/>
    </source>
</evidence>
<protein>
    <submittedName>
        <fullName evidence="2">Uncharacterized protein</fullName>
    </submittedName>
</protein>
<keyword evidence="3" id="KW-1185">Reference proteome</keyword>
<feature type="compositionally biased region" description="Basic and acidic residues" evidence="1">
    <location>
        <begin position="15"/>
        <end position="25"/>
    </location>
</feature>
<sequence length="287" mass="32080">MEVNGKRRPIKSVHSKPESGFDSRPHASSMKTPALKRYLDSVGRTVHYLNTVVVGLAGVETEICKKPESLDVSWNPTDPKSSSRLARAYVLKSSIVFLAAELSEYVNELLKLPVCDLDIPKDANKAERFWRLADRLGIADTDLVIGPLVIIHWRNRIIHHSSNAQLSNAQKEQFKEATSEIAKKYKNLDPALTLRHFEAGNPTLKDVSSLIAMSINCAKAMDEKLSEPNSYEEFMAWIEALGLAEKYERACRVSANAANPVSSMSNFFVTHCPGMKKFYEKYGAKHA</sequence>
<dbReference type="Proteomes" id="UP000094379">
    <property type="component" value="Unassembled WGS sequence"/>
</dbReference>
<comment type="caution">
    <text evidence="2">The sequence shown here is derived from an EMBL/GenBank/DDBJ whole genome shotgun (WGS) entry which is preliminary data.</text>
</comment>
<dbReference type="STRING" id="291169.A9E74_02764"/>
<feature type="region of interest" description="Disordered" evidence="1">
    <location>
        <begin position="1"/>
        <end position="29"/>
    </location>
</feature>
<feature type="compositionally biased region" description="Basic residues" evidence="1">
    <location>
        <begin position="1"/>
        <end position="14"/>
    </location>
</feature>